<comment type="caution">
    <text evidence="2">The sequence shown here is derived from an EMBL/GenBank/DDBJ whole genome shotgun (WGS) entry which is preliminary data.</text>
</comment>
<name>A0A8T1WMJ4_9STRA</name>
<keyword evidence="3" id="KW-1185">Reference proteome</keyword>
<dbReference type="InterPro" id="IPR052727">
    <property type="entry name" value="Rab4/Rab5_effector"/>
</dbReference>
<dbReference type="OrthoDB" id="120096at2759"/>
<dbReference type="AlphaFoldDB" id="A0A8T1WMJ4"/>
<evidence type="ECO:0000313" key="3">
    <source>
        <dbReference type="Proteomes" id="UP000693981"/>
    </source>
</evidence>
<reference evidence="2" key="1">
    <citation type="submission" date="2021-02" db="EMBL/GenBank/DDBJ databases">
        <authorList>
            <person name="Palmer J.M."/>
        </authorList>
    </citation>
    <scope>NUCLEOTIDE SEQUENCE</scope>
    <source>
        <strain evidence="2">SCRP23</strain>
    </source>
</reference>
<protein>
    <recommendedName>
        <fullName evidence="4">FYVE-type domain-containing protein</fullName>
    </recommendedName>
</protein>
<dbReference type="PANTHER" id="PTHR13510">
    <property type="entry name" value="FYVE-FINGER-CONTAINING RAB5 EFFECTOR PROTEIN RABENOSYN-5-RELATED"/>
    <property type="match status" value="1"/>
</dbReference>
<dbReference type="PANTHER" id="PTHR13510:SF44">
    <property type="entry name" value="RABENOSYN-5"/>
    <property type="match status" value="1"/>
</dbReference>
<feature type="region of interest" description="Disordered" evidence="1">
    <location>
        <begin position="427"/>
        <end position="450"/>
    </location>
</feature>
<feature type="region of interest" description="Disordered" evidence="1">
    <location>
        <begin position="507"/>
        <end position="527"/>
    </location>
</feature>
<feature type="compositionally biased region" description="Polar residues" evidence="1">
    <location>
        <begin position="427"/>
        <end position="439"/>
    </location>
</feature>
<evidence type="ECO:0008006" key="4">
    <source>
        <dbReference type="Google" id="ProtNLM"/>
    </source>
</evidence>
<evidence type="ECO:0000256" key="1">
    <source>
        <dbReference type="SAM" id="MobiDB-lite"/>
    </source>
</evidence>
<proteinExistence type="predicted"/>
<organism evidence="2 3">
    <name type="scientific">Phytophthora boehmeriae</name>
    <dbReference type="NCBI Taxonomy" id="109152"/>
    <lineage>
        <taxon>Eukaryota</taxon>
        <taxon>Sar</taxon>
        <taxon>Stramenopiles</taxon>
        <taxon>Oomycota</taxon>
        <taxon>Peronosporomycetes</taxon>
        <taxon>Peronosporales</taxon>
        <taxon>Peronosporaceae</taxon>
        <taxon>Phytophthora</taxon>
    </lineage>
</organism>
<dbReference type="Proteomes" id="UP000693981">
    <property type="component" value="Unassembled WGS sequence"/>
</dbReference>
<feature type="region of interest" description="Disordered" evidence="1">
    <location>
        <begin position="341"/>
        <end position="370"/>
    </location>
</feature>
<dbReference type="CDD" id="cd00065">
    <property type="entry name" value="FYVE_like_SF"/>
    <property type="match status" value="1"/>
</dbReference>
<accession>A0A8T1WMJ4</accession>
<sequence>MAAYTPEAALSASASSVTSSVPFASAAVTGHVDGTLTDVMFGLMATDTAELQLRSHYMTDAESMDAAMICSIQSPSETKPFRSLGLQWAVRGEARFKSSSKGPRDFVFLVASGVVRHQVPGASATQEVGYHLCHSVDLPECGELASQGLVRGWMSTVSLFTQSKENPAHVDVFARGFVDFTGKMPDYQAANMTATLLLGGVAEASSCGQNKKLSWLLNSNGAAVEFRRNQPEANSRSNRCSICDRKFGVLHSVASCSLCQSKMCSRCRVNRDLSFINRSDATLSLTDSRSWDEGHSLNAQVRSLTAVVCKNCIMSSSHLDARVVARREIQGADFSMVGNTIASTGSSKAPEPRRRTSLSSSTHSGSERTFEVFEAGKPAKMKFWAPGGDKTALKSRVCREDNEQDQLSQLKTLESKTSQLEAARLKLQSSMRSSASTVPSPRDHEHEQSFELTPYQQPRHQPQYVAEEPEISYTYNPQHSANSRADLVRRMAELHKTAESVYQFTSKMNAKTRHRHQQQSTAISELD</sequence>
<evidence type="ECO:0000313" key="2">
    <source>
        <dbReference type="EMBL" id="KAG7394626.1"/>
    </source>
</evidence>
<gene>
    <name evidence="2" type="ORF">PHYBOEH_004958</name>
</gene>
<feature type="compositionally biased region" description="Polar residues" evidence="1">
    <location>
        <begin position="518"/>
        <end position="527"/>
    </location>
</feature>
<dbReference type="EMBL" id="JAGDFL010000261">
    <property type="protein sequence ID" value="KAG7394626.1"/>
    <property type="molecule type" value="Genomic_DNA"/>
</dbReference>